<reference evidence="1 2" key="1">
    <citation type="submission" date="2023-07" db="EMBL/GenBank/DDBJ databases">
        <title>Functional and genomic diversity of the sorghum phyllosphere microbiome.</title>
        <authorList>
            <person name="Shade A."/>
        </authorList>
    </citation>
    <scope>NUCLEOTIDE SEQUENCE [LARGE SCALE GENOMIC DNA]</scope>
    <source>
        <strain evidence="1 2">SORGH_AS_0887</strain>
    </source>
</reference>
<evidence type="ECO:0000313" key="2">
    <source>
        <dbReference type="Proteomes" id="UP001233360"/>
    </source>
</evidence>
<protein>
    <submittedName>
        <fullName evidence="1">Enoyl-CoA hydratase/carnithine racemase</fullName>
    </submittedName>
</protein>
<comment type="caution">
    <text evidence="1">The sequence shown here is derived from an EMBL/GenBank/DDBJ whole genome shotgun (WGS) entry which is preliminary data.</text>
</comment>
<dbReference type="EMBL" id="JAUTBK010000002">
    <property type="protein sequence ID" value="MDQ1207595.1"/>
    <property type="molecule type" value="Genomic_DNA"/>
</dbReference>
<dbReference type="InterPro" id="IPR029045">
    <property type="entry name" value="ClpP/crotonase-like_dom_sf"/>
</dbReference>
<dbReference type="Gene3D" id="3.90.226.10">
    <property type="entry name" value="2-enoyl-CoA Hydratase, Chain A, domain 1"/>
    <property type="match status" value="1"/>
</dbReference>
<dbReference type="Proteomes" id="UP001233360">
    <property type="component" value="Unassembled WGS sequence"/>
</dbReference>
<name>A0ABU0USR2_ACIBI</name>
<dbReference type="SUPFAM" id="SSF52096">
    <property type="entry name" value="ClpP/crotonase"/>
    <property type="match status" value="1"/>
</dbReference>
<organism evidence="1 2">
    <name type="scientific">Acinetobacter baylyi</name>
    <dbReference type="NCBI Taxonomy" id="202950"/>
    <lineage>
        <taxon>Bacteria</taxon>
        <taxon>Pseudomonadati</taxon>
        <taxon>Pseudomonadota</taxon>
        <taxon>Gammaproteobacteria</taxon>
        <taxon>Moraxellales</taxon>
        <taxon>Moraxellaceae</taxon>
        <taxon>Acinetobacter</taxon>
    </lineage>
</organism>
<sequence length="35" mass="4127">MDFQHILTHVEQHVAYLSLSRTDVLNSFNEQMHQG</sequence>
<keyword evidence="2" id="KW-1185">Reference proteome</keyword>
<proteinExistence type="predicted"/>
<accession>A0ABU0USR2</accession>
<evidence type="ECO:0000313" key="1">
    <source>
        <dbReference type="EMBL" id="MDQ1207595.1"/>
    </source>
</evidence>
<gene>
    <name evidence="1" type="ORF">QE380_000518</name>
</gene>